<evidence type="ECO:0000313" key="2">
    <source>
        <dbReference type="EMBL" id="CDW28357.1"/>
    </source>
</evidence>
<reference evidence="2" key="1">
    <citation type="submission" date="2014-05" db="EMBL/GenBank/DDBJ databases">
        <authorList>
            <person name="Chronopoulou M."/>
        </authorList>
    </citation>
    <scope>NUCLEOTIDE SEQUENCE</scope>
    <source>
        <tissue evidence="2">Whole organism</tissue>
    </source>
</reference>
<proteinExistence type="predicted"/>
<dbReference type="AlphaFoldDB" id="A0A0K2TRT2"/>
<sequence>GHFSGEDILHFLGLWTCALSCWICTRSPGPAEASDAVWPRLSRKAEFIISHSYKDCCIQLRIAYK</sequence>
<protein>
    <submittedName>
        <fullName evidence="2">Uncharacterized protein</fullName>
    </submittedName>
</protein>
<feature type="non-terminal residue" evidence="2">
    <location>
        <position position="1"/>
    </location>
</feature>
<name>A0A0K2TRT2_LEPSM</name>
<accession>A0A0K2TRT2</accession>
<keyword evidence="1" id="KW-0732">Signal</keyword>
<evidence type="ECO:0000256" key="1">
    <source>
        <dbReference type="SAM" id="SignalP"/>
    </source>
</evidence>
<dbReference type="EMBL" id="HACA01010996">
    <property type="protein sequence ID" value="CDW28357.1"/>
    <property type="molecule type" value="Transcribed_RNA"/>
</dbReference>
<feature type="chain" id="PRO_5005488022" evidence="1">
    <location>
        <begin position="21"/>
        <end position="65"/>
    </location>
</feature>
<feature type="signal peptide" evidence="1">
    <location>
        <begin position="1"/>
        <end position="20"/>
    </location>
</feature>
<organism evidence="2">
    <name type="scientific">Lepeophtheirus salmonis</name>
    <name type="common">Salmon louse</name>
    <name type="synonym">Caligus salmonis</name>
    <dbReference type="NCBI Taxonomy" id="72036"/>
    <lineage>
        <taxon>Eukaryota</taxon>
        <taxon>Metazoa</taxon>
        <taxon>Ecdysozoa</taxon>
        <taxon>Arthropoda</taxon>
        <taxon>Crustacea</taxon>
        <taxon>Multicrustacea</taxon>
        <taxon>Hexanauplia</taxon>
        <taxon>Copepoda</taxon>
        <taxon>Siphonostomatoida</taxon>
        <taxon>Caligidae</taxon>
        <taxon>Lepeophtheirus</taxon>
    </lineage>
</organism>